<name>A0ABD3PKX4_9STRA</name>
<protein>
    <submittedName>
        <fullName evidence="1">Uncharacterized protein</fullName>
    </submittedName>
</protein>
<keyword evidence="2" id="KW-1185">Reference proteome</keyword>
<evidence type="ECO:0000313" key="1">
    <source>
        <dbReference type="EMBL" id="KAL3788830.1"/>
    </source>
</evidence>
<comment type="caution">
    <text evidence="1">The sequence shown here is derived from an EMBL/GenBank/DDBJ whole genome shotgun (WGS) entry which is preliminary data.</text>
</comment>
<dbReference type="EMBL" id="JALLPJ020000548">
    <property type="protein sequence ID" value="KAL3788830.1"/>
    <property type="molecule type" value="Genomic_DNA"/>
</dbReference>
<reference evidence="1 2" key="1">
    <citation type="submission" date="2024-10" db="EMBL/GenBank/DDBJ databases">
        <title>Updated reference genomes for cyclostephanoid diatoms.</title>
        <authorList>
            <person name="Roberts W.R."/>
            <person name="Alverson A.J."/>
        </authorList>
    </citation>
    <scope>NUCLEOTIDE SEQUENCE [LARGE SCALE GENOMIC DNA]</scope>
    <source>
        <strain evidence="1 2">AJA010-31</strain>
    </source>
</reference>
<gene>
    <name evidence="1" type="ORF">ACHAWO_008155</name>
</gene>
<sequence>MFHESIIIGIYGIQGVGKSYLLNQIAKERIEWRIVDGSTLIRNVLEERGQNMEDFDKMDSSEKATVRKFAIERTKQTAGVTLIAGHCSFPCNELDNDGVAKFNDVFTEADGSIYDLIVYLEKPISKIMEQVDNDKQRARKIYQKHILQQWVDYEKSALEDKCSTYGIDYCVFSSVESNDHSKLISLIVERVVVPASKRAQVRSERELVEVIKKDIPAADVYLLIDGDGTLCSQDSGTFFFDQLKSNGEPKPSLQQIFKRYNEYCFQAFWEVSMLYINAVVPERYSALCESIGKDHVKVFPAWKVFLNKIPKNVHPIIVSSSIREVWLSMQHNESEHDGIQRLSIIAGNNMMLHPYLVDDNAKAIVAKTLRKLHGGCRIISFGDSGT</sequence>
<dbReference type="InterPro" id="IPR027417">
    <property type="entry name" value="P-loop_NTPase"/>
</dbReference>
<organism evidence="1 2">
    <name type="scientific">Cyclotella atomus</name>
    <dbReference type="NCBI Taxonomy" id="382360"/>
    <lineage>
        <taxon>Eukaryota</taxon>
        <taxon>Sar</taxon>
        <taxon>Stramenopiles</taxon>
        <taxon>Ochrophyta</taxon>
        <taxon>Bacillariophyta</taxon>
        <taxon>Coscinodiscophyceae</taxon>
        <taxon>Thalassiosirophycidae</taxon>
        <taxon>Stephanodiscales</taxon>
        <taxon>Stephanodiscaceae</taxon>
        <taxon>Cyclotella</taxon>
    </lineage>
</organism>
<dbReference type="Pfam" id="PF13207">
    <property type="entry name" value="AAA_17"/>
    <property type="match status" value="1"/>
</dbReference>
<proteinExistence type="predicted"/>
<dbReference type="Gene3D" id="3.40.50.300">
    <property type="entry name" value="P-loop containing nucleotide triphosphate hydrolases"/>
    <property type="match status" value="1"/>
</dbReference>
<accession>A0ABD3PKX4</accession>
<dbReference type="SUPFAM" id="SSF52540">
    <property type="entry name" value="P-loop containing nucleoside triphosphate hydrolases"/>
    <property type="match status" value="1"/>
</dbReference>
<dbReference type="Proteomes" id="UP001530400">
    <property type="component" value="Unassembled WGS sequence"/>
</dbReference>
<dbReference type="AlphaFoldDB" id="A0ABD3PKX4"/>
<evidence type="ECO:0000313" key="2">
    <source>
        <dbReference type="Proteomes" id="UP001530400"/>
    </source>
</evidence>